<evidence type="ECO:0000313" key="1">
    <source>
        <dbReference type="EMBL" id="ABC21038.1"/>
    </source>
</evidence>
<protein>
    <submittedName>
        <fullName evidence="1">Uncharacterized protein</fullName>
    </submittedName>
</protein>
<dbReference type="eggNOG" id="ENOG502ZAC1">
    <property type="taxonomic scope" value="Bacteria"/>
</dbReference>
<accession>Q2RXV7</accession>
<organism evidence="1 2">
    <name type="scientific">Rhodospirillum rubrum (strain ATCC 11170 / ATH 1.1.1 / DSM 467 / LMG 4362 / NCIMB 8255 / S1)</name>
    <dbReference type="NCBI Taxonomy" id="269796"/>
    <lineage>
        <taxon>Bacteria</taxon>
        <taxon>Pseudomonadati</taxon>
        <taxon>Pseudomonadota</taxon>
        <taxon>Alphaproteobacteria</taxon>
        <taxon>Rhodospirillales</taxon>
        <taxon>Rhodospirillaceae</taxon>
        <taxon>Rhodospirillum</taxon>
    </lineage>
</organism>
<dbReference type="STRING" id="269796.Rru_A0233"/>
<evidence type="ECO:0000313" key="2">
    <source>
        <dbReference type="Proteomes" id="UP000001929"/>
    </source>
</evidence>
<sequence>MKQDLSFRISPRWRQSPQDEERDLAEISISVGDRVVTRIDDITTGHTRDFFRASAVSLALWLADNWWRLRWEPIVDYRSVRAEWRLRHDLTSASGGTLWPPMMIYGVGDRVVIAPIAMGSKAGDRVDYHPIPVSLVPATAFEDGVDAFFDAVTTTCARAQDGASLKLVLAQLQEERQTPDVASWRRLEARLGYDPDQVPDALIEALSRQEELIGAEGVEEAALGNPGARAPEILEKVLSASRESSVEIDLAEALAAAAPVNRADLRRPIWMVAEDAADRLRRAVGWSEGPFSNVALSDILKVSWKAIRAATATARDLPYGARLRGGGTTEKIALQTQASHDRRFELARVLGDALWTADSRFGVISRGKTDRQKFQRAFAQSLLCPFADLSRHVDLSGPSEEQIAKAARRYLVNRNVVTTLLVNKGHLSRETLGDVLDAA</sequence>
<keyword evidence="2" id="KW-1185">Reference proteome</keyword>
<dbReference type="Proteomes" id="UP000001929">
    <property type="component" value="Chromosome"/>
</dbReference>
<dbReference type="EMBL" id="CP000230">
    <property type="protein sequence ID" value="ABC21038.1"/>
    <property type="molecule type" value="Genomic_DNA"/>
</dbReference>
<reference evidence="1 2" key="1">
    <citation type="journal article" date="2011" name="Stand. Genomic Sci.">
        <title>Complete genome sequence of Rhodospirillum rubrum type strain (S1).</title>
        <authorList>
            <person name="Munk A.C."/>
            <person name="Copeland A."/>
            <person name="Lucas S."/>
            <person name="Lapidus A."/>
            <person name="Del Rio T.G."/>
            <person name="Barry K."/>
            <person name="Detter J.C."/>
            <person name="Hammon N."/>
            <person name="Israni S."/>
            <person name="Pitluck S."/>
            <person name="Brettin T."/>
            <person name="Bruce D."/>
            <person name="Han C."/>
            <person name="Tapia R."/>
            <person name="Gilna P."/>
            <person name="Schmutz J."/>
            <person name="Larimer F."/>
            <person name="Land M."/>
            <person name="Kyrpides N.C."/>
            <person name="Mavromatis K."/>
            <person name="Richardson P."/>
            <person name="Rohde M."/>
            <person name="Goker M."/>
            <person name="Klenk H.P."/>
            <person name="Zhang Y."/>
            <person name="Roberts G.P."/>
            <person name="Reslewic S."/>
            <person name="Schwartz D.C."/>
        </authorList>
    </citation>
    <scope>NUCLEOTIDE SEQUENCE [LARGE SCALE GENOMIC DNA]</scope>
    <source>
        <strain evidence="2">ATCC 11170 / ATH 1.1.1 / DSM 467 / LMG 4362 / NCIMB 8255 / S1</strain>
    </source>
</reference>
<dbReference type="PATRIC" id="fig|269796.9.peg.286"/>
<dbReference type="AlphaFoldDB" id="Q2RXV7"/>
<dbReference type="KEGG" id="rru:Rru_A0233"/>
<gene>
    <name evidence="1" type="ordered locus">Rru_A0233</name>
</gene>
<dbReference type="EnsemblBacteria" id="ABC21038">
    <property type="protein sequence ID" value="ABC21038"/>
    <property type="gene ID" value="Rru_A0233"/>
</dbReference>
<dbReference type="HOGENOM" id="CLU_052023_0_0_5"/>
<proteinExistence type="predicted"/>
<name>Q2RXV7_RHORT</name>